<dbReference type="InterPro" id="IPR029061">
    <property type="entry name" value="THDP-binding"/>
</dbReference>
<protein>
    <submittedName>
        <fullName evidence="6">Bifunctional Transketolase-like</fullName>
    </submittedName>
</protein>
<sequence length="940" mass="104727">MYFATLVPRVSRSQFLTFVDHTGFNNARAKSTISKVIKALGDDPKAISALKVCELANAIRQCGHTLATIDPLCLPRGHPFNRRLINDLEKRLDPTAFEITNHDLQTAMPKCGLGGLLDSGKEISQIVDEFRKVYCGDLGFEFMHISDAKVRQWFVDRIESGQVYCMDKEDHLSNYRHLYQAVNFERTCARVFPTVKRFGGDGLESLNVALETLVSQATKQDASHFLLAMAHRGRLSVLANIMNKPLELIFAEFRNRSNVTSDYSGDVKYHIGYKNQRGNLQMELLNNPSHLEFVYPVLVGNARAKIDELHLSSASGLKFIDAAKKTVPVIIHGDAAVAGEGVVYETVQMSKIEAYEIGGCIHIIANNQIGFTTFPIEAGSSLYNSDVAKVINAPIIHVNANNIDALVFAAKLAYDYRQTFHSDVFLDIVGYRKMGHNELDMPKFTNASMYAKIEKMPSVAKVYRNSLLERNLCTSAELDDIQAQVDTVFQQGIHASQGKTTLPLPSPNFTLDSSAPPKKPLGVDKLREIATNLVDIPQGFKLHPAIASLTRSRKAAIEGRDSLDFGMAEALAYGALAEMGYLVRLSGQDSKRGTFSHRHATVQCQETFKYHNIFSRLQKSNKIQIYNSPLSETAVMAFEYGYSVHDPNTLSIWEAQFGDFCNVAQPIIDEFLVSAQSKWAQLSSLCLFLPHGLDGQGPDHSSARLERFLQLSDEHLNLELALSNPEANAIHCNFALVNCTTSANFYHVLLRQMTRPYRKPLVCLTGKRLLKLREAKSPLTHFGPEHQFLEYIPDNPTDVAKVDTLILCSGQVYFYINDKLKENEDGSSDKEPALASGLAHRIAVGRLEQLVPFPALQLLNHISSLPNLKRVIWCQEEQLNGGAWSFVQERISKLLKNANSNASLIYCARPPLAAPSIGHSLQHQAEHESLLEDLFRHIGS</sequence>
<comment type="cofactor">
    <cofactor evidence="1">
        <name>thiamine diphosphate</name>
        <dbReference type="ChEBI" id="CHEBI:58937"/>
    </cofactor>
</comment>
<gene>
    <name evidence="6" type="ORF">BdWA1_000507</name>
</gene>
<dbReference type="NCBIfam" id="TIGR00239">
    <property type="entry name" value="2oxo_dh_E1"/>
    <property type="match status" value="1"/>
</dbReference>
<dbReference type="InterPro" id="IPR011603">
    <property type="entry name" value="2oxoglutarate_DH_E1"/>
</dbReference>
<keyword evidence="4" id="KW-0786">Thiamine pyrophosphate</keyword>
<evidence type="ECO:0000256" key="3">
    <source>
        <dbReference type="ARBA" id="ARBA00023002"/>
    </source>
</evidence>
<feature type="domain" description="Transketolase-like pyrimidine-binding" evidence="5">
    <location>
        <begin position="563"/>
        <end position="772"/>
    </location>
</feature>
<dbReference type="AlphaFoldDB" id="A0AAD9PMA1"/>
<dbReference type="GO" id="GO:0045252">
    <property type="term" value="C:oxoglutarate dehydrogenase complex"/>
    <property type="evidence" value="ECO:0007669"/>
    <property type="project" value="TreeGrafter"/>
</dbReference>
<reference evidence="6" key="1">
    <citation type="journal article" date="2023" name="Nat. Microbiol.">
        <title>Babesia duncani multi-omics identifies virulence factors and drug targets.</title>
        <authorList>
            <person name="Singh P."/>
            <person name="Lonardi S."/>
            <person name="Liang Q."/>
            <person name="Vydyam P."/>
            <person name="Khabirova E."/>
            <person name="Fang T."/>
            <person name="Gihaz S."/>
            <person name="Thekkiniath J."/>
            <person name="Munshi M."/>
            <person name="Abel S."/>
            <person name="Ciampossin L."/>
            <person name="Batugedara G."/>
            <person name="Gupta M."/>
            <person name="Lu X.M."/>
            <person name="Lenz T."/>
            <person name="Chakravarty S."/>
            <person name="Cornillot E."/>
            <person name="Hu Y."/>
            <person name="Ma W."/>
            <person name="Gonzalez L.M."/>
            <person name="Sanchez S."/>
            <person name="Estrada K."/>
            <person name="Sanchez-Flores A."/>
            <person name="Montero E."/>
            <person name="Harb O.S."/>
            <person name="Le Roch K.G."/>
            <person name="Mamoun C.B."/>
        </authorList>
    </citation>
    <scope>NUCLEOTIDE SEQUENCE</scope>
    <source>
        <strain evidence="6">WA1</strain>
    </source>
</reference>
<comment type="similarity">
    <text evidence="2">Belongs to the alpha-ketoglutarate dehydrogenase family.</text>
</comment>
<dbReference type="Proteomes" id="UP001214638">
    <property type="component" value="Unassembled WGS sequence"/>
</dbReference>
<dbReference type="PIRSF" id="PIRSF000157">
    <property type="entry name" value="Oxoglu_dh_E1"/>
    <property type="match status" value="1"/>
</dbReference>
<dbReference type="PANTHER" id="PTHR23152">
    <property type="entry name" value="2-OXOGLUTARATE DEHYDROGENASE"/>
    <property type="match status" value="1"/>
</dbReference>
<dbReference type="CDD" id="cd02016">
    <property type="entry name" value="TPP_E1_OGDC_like"/>
    <property type="match status" value="1"/>
</dbReference>
<evidence type="ECO:0000256" key="2">
    <source>
        <dbReference type="ARBA" id="ARBA00006936"/>
    </source>
</evidence>
<dbReference type="Pfam" id="PF00676">
    <property type="entry name" value="E1_dh"/>
    <property type="match status" value="1"/>
</dbReference>
<dbReference type="GO" id="GO:0006099">
    <property type="term" value="P:tricarboxylic acid cycle"/>
    <property type="evidence" value="ECO:0007669"/>
    <property type="project" value="TreeGrafter"/>
</dbReference>
<dbReference type="NCBIfam" id="NF006914">
    <property type="entry name" value="PRK09404.1"/>
    <property type="match status" value="1"/>
</dbReference>
<dbReference type="InterPro" id="IPR031717">
    <property type="entry name" value="ODO-1/KGD_C"/>
</dbReference>
<evidence type="ECO:0000256" key="1">
    <source>
        <dbReference type="ARBA" id="ARBA00001964"/>
    </source>
</evidence>
<dbReference type="Gene3D" id="3.40.50.11610">
    <property type="entry name" value="Multifunctional 2-oxoglutarate metabolism enzyme, C-terminal domain"/>
    <property type="match status" value="1"/>
</dbReference>
<proteinExistence type="inferred from homology"/>
<dbReference type="InterPro" id="IPR005475">
    <property type="entry name" value="Transketolase-like_Pyr-bd"/>
</dbReference>
<dbReference type="SUPFAM" id="SSF52518">
    <property type="entry name" value="Thiamin diphosphate-binding fold (THDP-binding)"/>
    <property type="match status" value="2"/>
</dbReference>
<dbReference type="Pfam" id="PF02779">
    <property type="entry name" value="Transket_pyr"/>
    <property type="match status" value="1"/>
</dbReference>
<dbReference type="GO" id="GO:0004591">
    <property type="term" value="F:oxoglutarate dehydrogenase (succinyl-transferring) activity"/>
    <property type="evidence" value="ECO:0007669"/>
    <property type="project" value="TreeGrafter"/>
</dbReference>
<dbReference type="RefSeq" id="XP_067804348.1">
    <property type="nucleotide sequence ID" value="XM_067945557.1"/>
</dbReference>
<dbReference type="Pfam" id="PF16870">
    <property type="entry name" value="OxoGdeHyase_C"/>
    <property type="match status" value="1"/>
</dbReference>
<name>A0AAD9PMA1_9APIC</name>
<dbReference type="Gene3D" id="3.40.50.970">
    <property type="match status" value="1"/>
</dbReference>
<evidence type="ECO:0000313" key="6">
    <source>
        <dbReference type="EMBL" id="KAK2197506.1"/>
    </source>
</evidence>
<keyword evidence="7" id="KW-1185">Reference proteome</keyword>
<dbReference type="KEGG" id="bdw:94334805"/>
<evidence type="ECO:0000259" key="5">
    <source>
        <dbReference type="SMART" id="SM00861"/>
    </source>
</evidence>
<dbReference type="InterPro" id="IPR042179">
    <property type="entry name" value="KGD_C_sf"/>
</dbReference>
<dbReference type="GO" id="GO:0030976">
    <property type="term" value="F:thiamine pyrophosphate binding"/>
    <property type="evidence" value="ECO:0007669"/>
    <property type="project" value="InterPro"/>
</dbReference>
<dbReference type="GO" id="GO:0005829">
    <property type="term" value="C:cytosol"/>
    <property type="evidence" value="ECO:0007669"/>
    <property type="project" value="TreeGrafter"/>
</dbReference>
<dbReference type="EMBL" id="JALLKP010000001">
    <property type="protein sequence ID" value="KAK2197506.1"/>
    <property type="molecule type" value="Genomic_DNA"/>
</dbReference>
<comment type="caution">
    <text evidence="6">The sequence shown here is derived from an EMBL/GenBank/DDBJ whole genome shotgun (WGS) entry which is preliminary data.</text>
</comment>
<evidence type="ECO:0000256" key="4">
    <source>
        <dbReference type="ARBA" id="ARBA00023052"/>
    </source>
</evidence>
<dbReference type="GeneID" id="94334805"/>
<accession>A0AAD9PMA1</accession>
<dbReference type="PANTHER" id="PTHR23152:SF4">
    <property type="entry name" value="2-OXOADIPATE DEHYDROGENASE COMPLEX COMPONENT E1"/>
    <property type="match status" value="1"/>
</dbReference>
<keyword evidence="3" id="KW-0560">Oxidoreductase</keyword>
<dbReference type="Gene3D" id="3.40.50.12470">
    <property type="match status" value="1"/>
</dbReference>
<evidence type="ECO:0000313" key="7">
    <source>
        <dbReference type="Proteomes" id="UP001214638"/>
    </source>
</evidence>
<dbReference type="InterPro" id="IPR001017">
    <property type="entry name" value="DH_E1"/>
</dbReference>
<dbReference type="SMART" id="SM00861">
    <property type="entry name" value="Transket_pyr"/>
    <property type="match status" value="1"/>
</dbReference>
<organism evidence="6 7">
    <name type="scientific">Babesia duncani</name>
    <dbReference type="NCBI Taxonomy" id="323732"/>
    <lineage>
        <taxon>Eukaryota</taxon>
        <taxon>Sar</taxon>
        <taxon>Alveolata</taxon>
        <taxon>Apicomplexa</taxon>
        <taxon>Aconoidasida</taxon>
        <taxon>Piroplasmida</taxon>
        <taxon>Babesiidae</taxon>
        <taxon>Babesia</taxon>
    </lineage>
</organism>
<dbReference type="Gene3D" id="1.10.287.1150">
    <property type="entry name" value="TPP helical domain"/>
    <property type="match status" value="1"/>
</dbReference>